<proteinExistence type="predicted"/>
<dbReference type="GO" id="GO:0003677">
    <property type="term" value="F:DNA binding"/>
    <property type="evidence" value="ECO:0007669"/>
    <property type="project" value="InterPro"/>
</dbReference>
<organism evidence="3">
    <name type="scientific">Streptomyces sp. NBC_00119</name>
    <dbReference type="NCBI Taxonomy" id="2975659"/>
    <lineage>
        <taxon>Bacteria</taxon>
        <taxon>Bacillati</taxon>
        <taxon>Actinomycetota</taxon>
        <taxon>Actinomycetes</taxon>
        <taxon>Kitasatosporales</taxon>
        <taxon>Streptomycetaceae</taxon>
        <taxon>Streptomyces</taxon>
    </lineage>
</organism>
<protein>
    <submittedName>
        <fullName evidence="3">ISAs1 family transposase</fullName>
    </submittedName>
</protein>
<dbReference type="InterPro" id="IPR032806">
    <property type="entry name" value="YbfD_N"/>
</dbReference>
<dbReference type="InterPro" id="IPR051698">
    <property type="entry name" value="Transposase_11-like"/>
</dbReference>
<evidence type="ECO:0000313" key="3">
    <source>
        <dbReference type="EMBL" id="WTS09789.1"/>
    </source>
</evidence>
<evidence type="ECO:0000259" key="1">
    <source>
        <dbReference type="Pfam" id="PF01609"/>
    </source>
</evidence>
<sequence>MPARTSSPIPSALEQLGSLTDPLTSSDLVDLRCFLILVTDPRDARGLRYPALALLCAAVSAVLTGARSLIAIGEWITDAPQHVLGVLGFAIDPLTGLRPVPHAATVRRLLQRVDGDALDAAISAYLQARTLPPLPPVKPETQKAPVRRVIAVDGKVVRGSRTRAAAAIQLLAAMDHHGVVLAQRQVASKSNEIPSFAPLLDGLGLENTVVTADALHTQLDHGAYLTSRGAHYVAVVKKNHPGLYAQVRKLPWRDIPLGHRTRDHAHHRDEIRRLKVAAFSHLDYPGARQAIQVVRWRRDLSTGKLTIERIYLITSLSVFDATCTELATWIRGHWGIENLLHHVRDRAFREDDSKVRTGNLPRAMASLRNLAISVFRQDGQTNIAAALRHTGRDYHRPPLSVNVTQARHTG</sequence>
<evidence type="ECO:0000259" key="2">
    <source>
        <dbReference type="Pfam" id="PF13808"/>
    </source>
</evidence>
<dbReference type="AlphaFoldDB" id="A0AAU1TWI6"/>
<dbReference type="GO" id="GO:0006313">
    <property type="term" value="P:DNA transposition"/>
    <property type="evidence" value="ECO:0007669"/>
    <property type="project" value="InterPro"/>
</dbReference>
<dbReference type="InterPro" id="IPR047647">
    <property type="entry name" value="ISAs1_transpos"/>
</dbReference>
<dbReference type="PANTHER" id="PTHR30298">
    <property type="entry name" value="H REPEAT-ASSOCIATED PREDICTED TRANSPOSASE"/>
    <property type="match status" value="1"/>
</dbReference>
<feature type="domain" description="Transposase IS4-like" evidence="1">
    <location>
        <begin position="146"/>
        <end position="372"/>
    </location>
</feature>
<reference evidence="3" key="1">
    <citation type="submission" date="2022-10" db="EMBL/GenBank/DDBJ databases">
        <title>The complete genomes of actinobacterial strains from the NBC collection.</title>
        <authorList>
            <person name="Joergensen T.S."/>
            <person name="Alvarez Arevalo M."/>
            <person name="Sterndorff E.B."/>
            <person name="Faurdal D."/>
            <person name="Vuksanovic O."/>
            <person name="Mourched A.-S."/>
            <person name="Charusanti P."/>
            <person name="Shaw S."/>
            <person name="Blin K."/>
            <person name="Weber T."/>
        </authorList>
    </citation>
    <scope>NUCLEOTIDE SEQUENCE</scope>
    <source>
        <strain evidence="3">NBC_00119</strain>
    </source>
</reference>
<dbReference type="EMBL" id="CP108195">
    <property type="protein sequence ID" value="WTS09789.1"/>
    <property type="molecule type" value="Genomic_DNA"/>
</dbReference>
<feature type="domain" description="H repeat-associated protein N-terminal" evidence="2">
    <location>
        <begin position="38"/>
        <end position="125"/>
    </location>
</feature>
<gene>
    <name evidence="3" type="ORF">OHU69_00655</name>
</gene>
<accession>A0AAU1TWI6</accession>
<dbReference type="Pfam" id="PF01609">
    <property type="entry name" value="DDE_Tnp_1"/>
    <property type="match status" value="1"/>
</dbReference>
<dbReference type="InterPro" id="IPR002559">
    <property type="entry name" value="Transposase_11"/>
</dbReference>
<dbReference type="PANTHER" id="PTHR30298:SF0">
    <property type="entry name" value="PROTEIN YBFL-RELATED"/>
    <property type="match status" value="1"/>
</dbReference>
<dbReference type="GO" id="GO:0004803">
    <property type="term" value="F:transposase activity"/>
    <property type="evidence" value="ECO:0007669"/>
    <property type="project" value="InterPro"/>
</dbReference>
<dbReference type="Pfam" id="PF13808">
    <property type="entry name" value="DDE_Tnp_1_assoc"/>
    <property type="match status" value="1"/>
</dbReference>
<name>A0AAU1TWI6_9ACTN</name>
<dbReference type="NCBIfam" id="NF033564">
    <property type="entry name" value="transpos_ISAs1"/>
    <property type="match status" value="1"/>
</dbReference>